<gene>
    <name evidence="10" type="ORF">LSALG_LOCUS21671</name>
</gene>
<evidence type="ECO:0000256" key="8">
    <source>
        <dbReference type="SAM" id="MobiDB-lite"/>
    </source>
</evidence>
<evidence type="ECO:0000256" key="3">
    <source>
        <dbReference type="ARBA" id="ARBA00022771"/>
    </source>
</evidence>
<evidence type="ECO:0000259" key="9">
    <source>
        <dbReference type="PROSITE" id="PS50157"/>
    </source>
</evidence>
<reference evidence="10" key="1">
    <citation type="submission" date="2023-04" db="EMBL/GenBank/DDBJ databases">
        <authorList>
            <person name="Vijverberg K."/>
            <person name="Xiong W."/>
            <person name="Schranz E."/>
        </authorList>
    </citation>
    <scope>NUCLEOTIDE SEQUENCE</scope>
</reference>
<dbReference type="Gene3D" id="3.30.160.60">
    <property type="entry name" value="Classic Zinc Finger"/>
    <property type="match status" value="1"/>
</dbReference>
<proteinExistence type="predicted"/>
<dbReference type="Pfam" id="PF13912">
    <property type="entry name" value="zf-C2H2_6"/>
    <property type="match status" value="2"/>
</dbReference>
<dbReference type="InterPro" id="IPR044653">
    <property type="entry name" value="AZF1/2/3-like"/>
</dbReference>
<keyword evidence="6" id="KW-0804">Transcription</keyword>
<feature type="region of interest" description="Disordered" evidence="8">
    <location>
        <begin position="28"/>
        <end position="47"/>
    </location>
</feature>
<dbReference type="EMBL" id="OX465080">
    <property type="protein sequence ID" value="CAI9282008.1"/>
    <property type="molecule type" value="Genomic_DNA"/>
</dbReference>
<dbReference type="Proteomes" id="UP001177003">
    <property type="component" value="Chromosome 4"/>
</dbReference>
<dbReference type="GO" id="GO:0005634">
    <property type="term" value="C:nucleus"/>
    <property type="evidence" value="ECO:0007669"/>
    <property type="project" value="TreeGrafter"/>
</dbReference>
<keyword evidence="11" id="KW-1185">Reference proteome</keyword>
<sequence>MALEALNSPTHGPAPLFRQDSFNHLRHLESWTKGKRSKRPRTDHPPTEEEYLALCLMLLARGSDSTPQPIRRRITVDPPEKRSHVQDSKTSYKCNVCDKGFGSYQALGGHKASHRKNNAGGGDVMEQHSSVITTSTTASTSGSGRNHECSICHRCFSTGQALGGHKRCHYEGTVGGGHVSTGVTSSSHSQRGFDLNLPALPENSFSEYADEEVESPHPAKKSRLSTQAKLQMAVYY</sequence>
<dbReference type="GO" id="GO:0003700">
    <property type="term" value="F:DNA-binding transcription factor activity"/>
    <property type="evidence" value="ECO:0007669"/>
    <property type="project" value="InterPro"/>
</dbReference>
<dbReference type="SUPFAM" id="SSF57667">
    <property type="entry name" value="beta-beta-alpha zinc fingers"/>
    <property type="match status" value="1"/>
</dbReference>
<dbReference type="AlphaFoldDB" id="A0AA35YXE1"/>
<evidence type="ECO:0000256" key="6">
    <source>
        <dbReference type="ARBA" id="ARBA00023163"/>
    </source>
</evidence>
<feature type="domain" description="C2H2-type" evidence="9">
    <location>
        <begin position="147"/>
        <end position="169"/>
    </location>
</feature>
<keyword evidence="4" id="KW-0862">Zinc</keyword>
<keyword evidence="1" id="KW-0479">Metal-binding</keyword>
<evidence type="ECO:0000313" key="11">
    <source>
        <dbReference type="Proteomes" id="UP001177003"/>
    </source>
</evidence>
<feature type="domain" description="C2H2-type" evidence="9">
    <location>
        <begin position="92"/>
        <end position="119"/>
    </location>
</feature>
<evidence type="ECO:0000256" key="4">
    <source>
        <dbReference type="ARBA" id="ARBA00022833"/>
    </source>
</evidence>
<protein>
    <recommendedName>
        <fullName evidence="9">C2H2-type domain-containing protein</fullName>
    </recommendedName>
</protein>
<dbReference type="GO" id="GO:0008270">
    <property type="term" value="F:zinc ion binding"/>
    <property type="evidence" value="ECO:0007669"/>
    <property type="project" value="UniProtKB-KW"/>
</dbReference>
<dbReference type="InterPro" id="IPR013087">
    <property type="entry name" value="Znf_C2H2_type"/>
</dbReference>
<name>A0AA35YXE1_LACSI</name>
<evidence type="ECO:0000256" key="7">
    <source>
        <dbReference type="PROSITE-ProRule" id="PRU00042"/>
    </source>
</evidence>
<accession>A0AA35YXE1</accession>
<evidence type="ECO:0000256" key="5">
    <source>
        <dbReference type="ARBA" id="ARBA00023015"/>
    </source>
</evidence>
<evidence type="ECO:0000313" key="10">
    <source>
        <dbReference type="EMBL" id="CAI9282008.1"/>
    </source>
</evidence>
<dbReference type="SMART" id="SM00355">
    <property type="entry name" value="ZnF_C2H2"/>
    <property type="match status" value="2"/>
</dbReference>
<dbReference type="PANTHER" id="PTHR45988:SF92">
    <property type="entry name" value="C2H2 TYPE ZINC FINGER TRANSCRIPTION FACTOR FAMILY-RELATED"/>
    <property type="match status" value="1"/>
</dbReference>
<evidence type="ECO:0000256" key="2">
    <source>
        <dbReference type="ARBA" id="ARBA00022737"/>
    </source>
</evidence>
<dbReference type="PROSITE" id="PS00028">
    <property type="entry name" value="ZINC_FINGER_C2H2_1"/>
    <property type="match status" value="2"/>
</dbReference>
<organism evidence="10 11">
    <name type="scientific">Lactuca saligna</name>
    <name type="common">Willowleaf lettuce</name>
    <dbReference type="NCBI Taxonomy" id="75948"/>
    <lineage>
        <taxon>Eukaryota</taxon>
        <taxon>Viridiplantae</taxon>
        <taxon>Streptophyta</taxon>
        <taxon>Embryophyta</taxon>
        <taxon>Tracheophyta</taxon>
        <taxon>Spermatophyta</taxon>
        <taxon>Magnoliopsida</taxon>
        <taxon>eudicotyledons</taxon>
        <taxon>Gunneridae</taxon>
        <taxon>Pentapetalae</taxon>
        <taxon>asterids</taxon>
        <taxon>campanulids</taxon>
        <taxon>Asterales</taxon>
        <taxon>Asteraceae</taxon>
        <taxon>Cichorioideae</taxon>
        <taxon>Cichorieae</taxon>
        <taxon>Lactucinae</taxon>
        <taxon>Lactuca</taxon>
    </lineage>
</organism>
<dbReference type="GO" id="GO:0000976">
    <property type="term" value="F:transcription cis-regulatory region binding"/>
    <property type="evidence" value="ECO:0007669"/>
    <property type="project" value="TreeGrafter"/>
</dbReference>
<dbReference type="InterPro" id="IPR036236">
    <property type="entry name" value="Znf_C2H2_sf"/>
</dbReference>
<keyword evidence="3 7" id="KW-0863">Zinc-finger</keyword>
<dbReference type="PANTHER" id="PTHR45988">
    <property type="entry name" value="C2H2 TYPE ZINC FINGER TRANSCRIPTION FACTOR FAMILY-RELATED"/>
    <property type="match status" value="1"/>
</dbReference>
<evidence type="ECO:0000256" key="1">
    <source>
        <dbReference type="ARBA" id="ARBA00022723"/>
    </source>
</evidence>
<keyword evidence="2" id="KW-0677">Repeat</keyword>
<dbReference type="PROSITE" id="PS50157">
    <property type="entry name" value="ZINC_FINGER_C2H2_2"/>
    <property type="match status" value="2"/>
</dbReference>
<keyword evidence="5" id="KW-0805">Transcription regulation</keyword>